<evidence type="ECO:0000259" key="2">
    <source>
        <dbReference type="Pfam" id="PF03732"/>
    </source>
</evidence>
<evidence type="ECO:0000256" key="1">
    <source>
        <dbReference type="SAM" id="MobiDB-lite"/>
    </source>
</evidence>
<evidence type="ECO:0000259" key="3">
    <source>
        <dbReference type="Pfam" id="PF14244"/>
    </source>
</evidence>
<organism evidence="4 5">
    <name type="scientific">Trifolium medium</name>
    <dbReference type="NCBI Taxonomy" id="97028"/>
    <lineage>
        <taxon>Eukaryota</taxon>
        <taxon>Viridiplantae</taxon>
        <taxon>Streptophyta</taxon>
        <taxon>Embryophyta</taxon>
        <taxon>Tracheophyta</taxon>
        <taxon>Spermatophyta</taxon>
        <taxon>Magnoliopsida</taxon>
        <taxon>eudicotyledons</taxon>
        <taxon>Gunneridae</taxon>
        <taxon>Pentapetalae</taxon>
        <taxon>rosids</taxon>
        <taxon>fabids</taxon>
        <taxon>Fabales</taxon>
        <taxon>Fabaceae</taxon>
        <taxon>Papilionoideae</taxon>
        <taxon>50 kb inversion clade</taxon>
        <taxon>NPAAA clade</taxon>
        <taxon>Hologalegina</taxon>
        <taxon>IRL clade</taxon>
        <taxon>Trifolieae</taxon>
        <taxon>Trifolium</taxon>
    </lineage>
</organism>
<dbReference type="InterPro" id="IPR029472">
    <property type="entry name" value="Copia-like_N"/>
</dbReference>
<keyword evidence="5" id="KW-1185">Reference proteome</keyword>
<name>A0A392M1Z9_9FABA</name>
<protein>
    <submittedName>
        <fullName evidence="4">Flavonol sulfotransferase-like protein</fullName>
    </submittedName>
</protein>
<dbReference type="Proteomes" id="UP000265520">
    <property type="component" value="Unassembled WGS sequence"/>
</dbReference>
<feature type="domain" description="Retrotransposon gag" evidence="2">
    <location>
        <begin position="97"/>
        <end position="205"/>
    </location>
</feature>
<dbReference type="PANTHER" id="PTHR37610">
    <property type="entry name" value="CCHC-TYPE DOMAIN-CONTAINING PROTEIN"/>
    <property type="match status" value="1"/>
</dbReference>
<feature type="region of interest" description="Disordered" evidence="1">
    <location>
        <begin position="252"/>
        <end position="287"/>
    </location>
</feature>
<dbReference type="EMBL" id="LXQA010002121">
    <property type="protein sequence ID" value="MCH81295.1"/>
    <property type="molecule type" value="Genomic_DNA"/>
</dbReference>
<dbReference type="Pfam" id="PF14244">
    <property type="entry name" value="Retrotran_gag_3"/>
    <property type="match status" value="1"/>
</dbReference>
<reference evidence="4 5" key="1">
    <citation type="journal article" date="2018" name="Front. Plant Sci.">
        <title>Red Clover (Trifolium pratense) and Zigzag Clover (T. medium) - A Picture of Genomic Similarities and Differences.</title>
        <authorList>
            <person name="Dluhosova J."/>
            <person name="Istvanek J."/>
            <person name="Nedelnik J."/>
            <person name="Repkova J."/>
        </authorList>
    </citation>
    <scope>NUCLEOTIDE SEQUENCE [LARGE SCALE GENOMIC DNA]</scope>
    <source>
        <strain evidence="5">cv. 10/8</strain>
        <tissue evidence="4">Leaf</tissue>
    </source>
</reference>
<dbReference type="PANTHER" id="PTHR37610:SF55">
    <property type="entry name" value="RETROTRANSPOSON COPIA-LIKE N-TERMINAL DOMAIN-CONTAINING PROTEIN"/>
    <property type="match status" value="1"/>
</dbReference>
<sequence length="452" mass="50328">MANSADSVHLAGPSNSQNKGYQNDTLNPYFLHSNENPNHALVTPLLSGSNYHSWSRAMTMALKSKNKIKFINGSLPKPDDEDADSLAWDRCNTMIMSWISNSVDPEISQSILWMDSAHEIWEDLKERFYQGDVFRISDIQEEIYSLKQGDSTISAYYTKLKRLWQELDNFRPIPVSSCVPAYTAILKMQAYKDSDQVIRFLKGLNEQYSAVRAQIMLMDPLPKIAKVYSLLVQQERQVPVAIDESKLLAVSGGSSNPAGRGYPNGGRGNGRNSRGGRSSGGRGPSKGNKLCSYCGQTNHVVDNCWEKYGYPPHMQHLKTNRTVNNCVNTGGEDEDTQLLKYDEDNHDSETGTFSFTAAQHKAILALLQGSNALSSHSINHVTTQTGILCTIPYLDNSEQFILDTGATDHICYSLQFFQCLKQINPINLKLPNGALVSTCFAGQFIPEDDWCS</sequence>
<feature type="region of interest" description="Disordered" evidence="1">
    <location>
        <begin position="1"/>
        <end position="28"/>
    </location>
</feature>
<accession>A0A392M1Z9</accession>
<dbReference type="InterPro" id="IPR005162">
    <property type="entry name" value="Retrotrans_gag_dom"/>
</dbReference>
<gene>
    <name evidence="4" type="ORF">A2U01_0002080</name>
</gene>
<feature type="compositionally biased region" description="Polar residues" evidence="1">
    <location>
        <begin position="13"/>
        <end position="26"/>
    </location>
</feature>
<feature type="domain" description="Retrotransposon Copia-like N-terminal" evidence="3">
    <location>
        <begin position="32"/>
        <end position="79"/>
    </location>
</feature>
<proteinExistence type="predicted"/>
<dbReference type="Pfam" id="PF03732">
    <property type="entry name" value="Retrotrans_gag"/>
    <property type="match status" value="1"/>
</dbReference>
<evidence type="ECO:0000313" key="5">
    <source>
        <dbReference type="Proteomes" id="UP000265520"/>
    </source>
</evidence>
<keyword evidence="4" id="KW-0808">Transferase</keyword>
<dbReference type="GO" id="GO:0016740">
    <property type="term" value="F:transferase activity"/>
    <property type="evidence" value="ECO:0007669"/>
    <property type="project" value="UniProtKB-KW"/>
</dbReference>
<comment type="caution">
    <text evidence="4">The sequence shown here is derived from an EMBL/GenBank/DDBJ whole genome shotgun (WGS) entry which is preliminary data.</text>
</comment>
<evidence type="ECO:0000313" key="4">
    <source>
        <dbReference type="EMBL" id="MCH81295.1"/>
    </source>
</evidence>
<dbReference type="AlphaFoldDB" id="A0A392M1Z9"/>